<feature type="signal peptide" evidence="1">
    <location>
        <begin position="1"/>
        <end position="18"/>
    </location>
</feature>
<dbReference type="OrthoDB" id="4144660at2759"/>
<organism evidence="2 3">
    <name type="scientific">Exophiala xenobiotica</name>
    <dbReference type="NCBI Taxonomy" id="348802"/>
    <lineage>
        <taxon>Eukaryota</taxon>
        <taxon>Fungi</taxon>
        <taxon>Dikarya</taxon>
        <taxon>Ascomycota</taxon>
        <taxon>Pezizomycotina</taxon>
        <taxon>Eurotiomycetes</taxon>
        <taxon>Chaetothyriomycetidae</taxon>
        <taxon>Chaetothyriales</taxon>
        <taxon>Herpotrichiellaceae</taxon>
        <taxon>Exophiala</taxon>
    </lineage>
</organism>
<sequence length="221" mass="25119">MLWKILLAFLALWATALAYPAGADDFGVPTNEAGYDKATFGALDLATTTASRYKSIKIGCHRNEGICKTKKQLLDTTLPEPTHYCTREALAALAIWRMFCKKSISAYCWERAPSIERCCSQWVDKDDPKWKDYPALMEQKNGKWVPTESSIDDQRKIIRPSSKEFNPNVGGKWYGCGYWKPQTSDEYTWVINHLEDYGIKDVDETGKIIGEEKWNAEEGGK</sequence>
<name>A0A0D2CA80_9EURO</name>
<evidence type="ECO:0008006" key="4">
    <source>
        <dbReference type="Google" id="ProtNLM"/>
    </source>
</evidence>
<feature type="chain" id="PRO_5002239556" description="Secreted protein" evidence="1">
    <location>
        <begin position="19"/>
        <end position="221"/>
    </location>
</feature>
<protein>
    <recommendedName>
        <fullName evidence="4">Secreted protein</fullName>
    </recommendedName>
</protein>
<evidence type="ECO:0000256" key="1">
    <source>
        <dbReference type="SAM" id="SignalP"/>
    </source>
</evidence>
<dbReference type="Proteomes" id="UP000054342">
    <property type="component" value="Unassembled WGS sequence"/>
</dbReference>
<keyword evidence="1" id="KW-0732">Signal</keyword>
<dbReference type="GeneID" id="25323870"/>
<reference evidence="2 3" key="1">
    <citation type="submission" date="2015-01" db="EMBL/GenBank/DDBJ databases">
        <title>The Genome Sequence of Exophiala xenobiotica CBS118157.</title>
        <authorList>
            <consortium name="The Broad Institute Genomics Platform"/>
            <person name="Cuomo C."/>
            <person name="de Hoog S."/>
            <person name="Gorbushina A."/>
            <person name="Stielow B."/>
            <person name="Teixiera M."/>
            <person name="Abouelleil A."/>
            <person name="Chapman S.B."/>
            <person name="Priest M."/>
            <person name="Young S.K."/>
            <person name="Wortman J."/>
            <person name="Nusbaum C."/>
            <person name="Birren B."/>
        </authorList>
    </citation>
    <scope>NUCLEOTIDE SEQUENCE [LARGE SCALE GENOMIC DNA]</scope>
    <source>
        <strain evidence="2 3">CBS 118157</strain>
    </source>
</reference>
<evidence type="ECO:0000313" key="3">
    <source>
        <dbReference type="Proteomes" id="UP000054342"/>
    </source>
</evidence>
<proteinExistence type="predicted"/>
<keyword evidence="3" id="KW-1185">Reference proteome</keyword>
<dbReference type="HOGENOM" id="CLU_1250694_0_0_1"/>
<dbReference type="EMBL" id="KN847317">
    <property type="protein sequence ID" value="KIW61891.1"/>
    <property type="molecule type" value="Genomic_DNA"/>
</dbReference>
<evidence type="ECO:0000313" key="2">
    <source>
        <dbReference type="EMBL" id="KIW61891.1"/>
    </source>
</evidence>
<dbReference type="AlphaFoldDB" id="A0A0D2CA80"/>
<gene>
    <name evidence="2" type="ORF">PV05_01962</name>
</gene>
<accession>A0A0D2CA80</accession>
<dbReference type="RefSeq" id="XP_013322475.1">
    <property type="nucleotide sequence ID" value="XM_013467021.1"/>
</dbReference>